<name>A0A1Y1YDK0_9PLEO</name>
<keyword evidence="7" id="KW-0413">Isomerase</keyword>
<evidence type="ECO:0000313" key="8">
    <source>
        <dbReference type="Proteomes" id="UP000193144"/>
    </source>
</evidence>
<comment type="catalytic activity">
    <reaction evidence="3 4">
        <text>RX + glutathione = an S-substituted glutathione + a halide anion + H(+)</text>
        <dbReference type="Rhea" id="RHEA:16437"/>
        <dbReference type="ChEBI" id="CHEBI:15378"/>
        <dbReference type="ChEBI" id="CHEBI:16042"/>
        <dbReference type="ChEBI" id="CHEBI:17792"/>
        <dbReference type="ChEBI" id="CHEBI:57925"/>
        <dbReference type="ChEBI" id="CHEBI:90779"/>
        <dbReference type="EC" id="2.5.1.18"/>
    </reaction>
</comment>
<evidence type="ECO:0000256" key="3">
    <source>
        <dbReference type="ARBA" id="ARBA00047960"/>
    </source>
</evidence>
<comment type="caution">
    <text evidence="7">The sequence shown here is derived from an EMBL/GenBank/DDBJ whole genome shotgun (WGS) entry which is preliminary data.</text>
</comment>
<dbReference type="GO" id="GO:0005777">
    <property type="term" value="C:peroxisome"/>
    <property type="evidence" value="ECO:0007669"/>
    <property type="project" value="TreeGrafter"/>
</dbReference>
<dbReference type="PANTHER" id="PTHR42943">
    <property type="entry name" value="GLUTATHIONE S-TRANSFERASE KAPPA"/>
    <property type="match status" value="1"/>
</dbReference>
<dbReference type="InterPro" id="IPR001853">
    <property type="entry name" value="DSBA-like_thioredoxin_dom"/>
</dbReference>
<dbReference type="InterPro" id="IPR051924">
    <property type="entry name" value="GST_Kappa/NadH"/>
</dbReference>
<sequence>MTAMAKPKITLYIDIVSPFAYLGFYALQNFPVFKQCDVTYVPIFLGGLMKTCGNTPPLQIKNKDKWINTERIRWAKLLKIPVSPTAPPGFPINTISIQRALTSLSLSHPQSLPSAISLFYQNFWVHYNTPTEPKNLLAILTTIVGAEEAKKVVEKSTGESVKKQLTENTDLAFKDGAFGLPWFVATNTKGETEAYWGVDHMGQLCDHLGLERPGGKGWRALL</sequence>
<dbReference type="GO" id="GO:0004602">
    <property type="term" value="F:glutathione peroxidase activity"/>
    <property type="evidence" value="ECO:0007669"/>
    <property type="project" value="TreeGrafter"/>
</dbReference>
<dbReference type="EC" id="2.5.1.18" evidence="4"/>
<dbReference type="PANTHER" id="PTHR42943:SF2">
    <property type="entry name" value="GLUTATHIONE S-TRANSFERASE KAPPA 1"/>
    <property type="match status" value="1"/>
</dbReference>
<dbReference type="OrthoDB" id="4664297at2759"/>
<dbReference type="GO" id="GO:0016853">
    <property type="term" value="F:isomerase activity"/>
    <property type="evidence" value="ECO:0007669"/>
    <property type="project" value="UniProtKB-KW"/>
</dbReference>
<dbReference type="InterPro" id="IPR036249">
    <property type="entry name" value="Thioredoxin-like_sf"/>
</dbReference>
<evidence type="ECO:0000313" key="7">
    <source>
        <dbReference type="EMBL" id="ORX96067.1"/>
    </source>
</evidence>
<dbReference type="Proteomes" id="UP000193144">
    <property type="component" value="Unassembled WGS sequence"/>
</dbReference>
<dbReference type="Gene3D" id="3.40.30.10">
    <property type="entry name" value="Glutaredoxin"/>
    <property type="match status" value="1"/>
</dbReference>
<dbReference type="GO" id="GO:0006749">
    <property type="term" value="P:glutathione metabolic process"/>
    <property type="evidence" value="ECO:0007669"/>
    <property type="project" value="TreeGrafter"/>
</dbReference>
<feature type="domain" description="DSBA-like thioredoxin" evidence="6">
    <location>
        <begin position="9"/>
        <end position="208"/>
    </location>
</feature>
<dbReference type="SUPFAM" id="SSF52833">
    <property type="entry name" value="Thioredoxin-like"/>
    <property type="match status" value="1"/>
</dbReference>
<feature type="active site" description="Nucleophile" evidence="5">
    <location>
        <position position="17"/>
    </location>
</feature>
<evidence type="ECO:0000256" key="2">
    <source>
        <dbReference type="ARBA" id="ARBA00022679"/>
    </source>
</evidence>
<dbReference type="FunFam" id="3.40.30.10:FF:000096">
    <property type="entry name" value="Glutathione S-transferase kappa"/>
    <property type="match status" value="1"/>
</dbReference>
<dbReference type="GO" id="GO:0005739">
    <property type="term" value="C:mitochondrion"/>
    <property type="evidence" value="ECO:0007669"/>
    <property type="project" value="TreeGrafter"/>
</dbReference>
<gene>
    <name evidence="7" type="ORF">BCR34DRAFT_578869</name>
</gene>
<comment type="similarity">
    <text evidence="1 4">Belongs to the GST superfamily. Kappa family.</text>
</comment>
<reference evidence="7 8" key="1">
    <citation type="submission" date="2016-07" db="EMBL/GenBank/DDBJ databases">
        <title>Pervasive Adenine N6-methylation of Active Genes in Fungi.</title>
        <authorList>
            <consortium name="DOE Joint Genome Institute"/>
            <person name="Mondo S.J."/>
            <person name="Dannebaum R.O."/>
            <person name="Kuo R.C."/>
            <person name="Labutti K."/>
            <person name="Haridas S."/>
            <person name="Kuo A."/>
            <person name="Salamov A."/>
            <person name="Ahrendt S.R."/>
            <person name="Lipzen A."/>
            <person name="Sullivan W."/>
            <person name="Andreopoulos W.B."/>
            <person name="Clum A."/>
            <person name="Lindquist E."/>
            <person name="Daum C."/>
            <person name="Ramamoorthy G.K."/>
            <person name="Gryganskyi A."/>
            <person name="Culley D."/>
            <person name="Magnuson J.K."/>
            <person name="James T.Y."/>
            <person name="O'Malley M.A."/>
            <person name="Stajich J.E."/>
            <person name="Spatafora J.W."/>
            <person name="Visel A."/>
            <person name="Grigoriev I.V."/>
        </authorList>
    </citation>
    <scope>NUCLEOTIDE SEQUENCE [LARGE SCALE GENOMIC DNA]</scope>
    <source>
        <strain evidence="7 8">CBS 115471</strain>
    </source>
</reference>
<dbReference type="InterPro" id="IPR014440">
    <property type="entry name" value="HCCAis_GSTk"/>
</dbReference>
<evidence type="ECO:0000259" key="6">
    <source>
        <dbReference type="Pfam" id="PF01323"/>
    </source>
</evidence>
<dbReference type="EMBL" id="MCFA01000264">
    <property type="protein sequence ID" value="ORX96067.1"/>
    <property type="molecule type" value="Genomic_DNA"/>
</dbReference>
<accession>A0A1Y1YDK0</accession>
<dbReference type="GO" id="GO:0004364">
    <property type="term" value="F:glutathione transferase activity"/>
    <property type="evidence" value="ECO:0007669"/>
    <property type="project" value="UniProtKB-UniRule"/>
</dbReference>
<proteinExistence type="inferred from homology"/>
<dbReference type="Pfam" id="PF01323">
    <property type="entry name" value="DSBA"/>
    <property type="match status" value="1"/>
</dbReference>
<evidence type="ECO:0000256" key="1">
    <source>
        <dbReference type="ARBA" id="ARBA00006494"/>
    </source>
</evidence>
<keyword evidence="8" id="KW-1185">Reference proteome</keyword>
<evidence type="ECO:0000256" key="4">
    <source>
        <dbReference type="PIRNR" id="PIRNR006386"/>
    </source>
</evidence>
<evidence type="ECO:0000256" key="5">
    <source>
        <dbReference type="PIRSR" id="PIRSR006386-1"/>
    </source>
</evidence>
<protein>
    <recommendedName>
        <fullName evidence="4">Glutathione S-transferase kappa</fullName>
        <ecNumber evidence="4">2.5.1.18</ecNumber>
    </recommendedName>
</protein>
<organism evidence="7 8">
    <name type="scientific">Clohesyomyces aquaticus</name>
    <dbReference type="NCBI Taxonomy" id="1231657"/>
    <lineage>
        <taxon>Eukaryota</taxon>
        <taxon>Fungi</taxon>
        <taxon>Dikarya</taxon>
        <taxon>Ascomycota</taxon>
        <taxon>Pezizomycotina</taxon>
        <taxon>Dothideomycetes</taxon>
        <taxon>Pleosporomycetidae</taxon>
        <taxon>Pleosporales</taxon>
        <taxon>Lindgomycetaceae</taxon>
        <taxon>Clohesyomyces</taxon>
    </lineage>
</organism>
<dbReference type="STRING" id="1231657.A0A1Y1YDK0"/>
<dbReference type="PIRSF" id="PIRSF006386">
    <property type="entry name" value="HCCAis_GSTk"/>
    <property type="match status" value="1"/>
</dbReference>
<keyword evidence="2 4" id="KW-0808">Transferase</keyword>
<dbReference type="AlphaFoldDB" id="A0A1Y1YDK0"/>